<keyword evidence="6 14" id="KW-0378">Hydrolase</keyword>
<evidence type="ECO:0000256" key="7">
    <source>
        <dbReference type="ARBA" id="ARBA00022806"/>
    </source>
</evidence>
<protein>
    <recommendedName>
        <fullName evidence="13 14">Replicative DNA helicase</fullName>
        <ecNumber evidence="13 14">5.6.2.3</ecNumber>
    </recommendedName>
</protein>
<evidence type="ECO:0000313" key="16">
    <source>
        <dbReference type="EMBL" id="SFP36377.1"/>
    </source>
</evidence>
<dbReference type="STRING" id="634430.SAMN04488241_101169"/>
<comment type="function">
    <text evidence="11 14">The main replicative DNA helicase, it participates in initiation and elongation during chromosome replication. Travels ahead of the DNA replisome, separating dsDNA into templates for DNA synthesis. A processive ATP-dependent 5'-3' DNA helicase it has DNA-dependent ATPase activity.</text>
</comment>
<comment type="similarity">
    <text evidence="1 14">Belongs to the helicase family. DnaB subfamily.</text>
</comment>
<keyword evidence="10" id="KW-0413">Isomerase</keyword>
<accession>A0A1I5PR57</accession>
<keyword evidence="5 14" id="KW-0547">Nucleotide-binding</keyword>
<proteinExistence type="inferred from homology"/>
<dbReference type="PANTHER" id="PTHR30153">
    <property type="entry name" value="REPLICATIVE DNA HELICASE DNAB"/>
    <property type="match status" value="1"/>
</dbReference>
<comment type="catalytic activity">
    <reaction evidence="12 14">
        <text>ATP + H2O = ADP + phosphate + H(+)</text>
        <dbReference type="Rhea" id="RHEA:13065"/>
        <dbReference type="ChEBI" id="CHEBI:15377"/>
        <dbReference type="ChEBI" id="CHEBI:15378"/>
        <dbReference type="ChEBI" id="CHEBI:30616"/>
        <dbReference type="ChEBI" id="CHEBI:43474"/>
        <dbReference type="ChEBI" id="CHEBI:456216"/>
        <dbReference type="EC" id="5.6.2.3"/>
    </reaction>
</comment>
<dbReference type="Gene3D" id="3.40.50.300">
    <property type="entry name" value="P-loop containing nucleotide triphosphate hydrolases"/>
    <property type="match status" value="1"/>
</dbReference>
<keyword evidence="17" id="KW-1185">Reference proteome</keyword>
<dbReference type="InterPro" id="IPR016136">
    <property type="entry name" value="DNA_helicase_N/primase_C"/>
</dbReference>
<dbReference type="GO" id="GO:1990077">
    <property type="term" value="C:primosome complex"/>
    <property type="evidence" value="ECO:0007669"/>
    <property type="project" value="UniProtKB-UniRule"/>
</dbReference>
<keyword evidence="4 14" id="KW-0235">DNA replication</keyword>
<evidence type="ECO:0000256" key="9">
    <source>
        <dbReference type="ARBA" id="ARBA00023125"/>
    </source>
</evidence>
<evidence type="ECO:0000256" key="12">
    <source>
        <dbReference type="ARBA" id="ARBA00048954"/>
    </source>
</evidence>
<dbReference type="InterPro" id="IPR036185">
    <property type="entry name" value="DNA_heli_DnaB-like_N_sf"/>
</dbReference>
<dbReference type="GO" id="GO:0005829">
    <property type="term" value="C:cytosol"/>
    <property type="evidence" value="ECO:0007669"/>
    <property type="project" value="TreeGrafter"/>
</dbReference>
<dbReference type="SMART" id="SM00382">
    <property type="entry name" value="AAA"/>
    <property type="match status" value="1"/>
</dbReference>
<dbReference type="EMBL" id="FOXP01000001">
    <property type="protein sequence ID" value="SFP36377.1"/>
    <property type="molecule type" value="Genomic_DNA"/>
</dbReference>
<dbReference type="Proteomes" id="UP000199586">
    <property type="component" value="Unassembled WGS sequence"/>
</dbReference>
<dbReference type="GO" id="GO:0003677">
    <property type="term" value="F:DNA binding"/>
    <property type="evidence" value="ECO:0007669"/>
    <property type="project" value="UniProtKB-UniRule"/>
</dbReference>
<evidence type="ECO:0000256" key="13">
    <source>
        <dbReference type="NCBIfam" id="TIGR00665"/>
    </source>
</evidence>
<gene>
    <name evidence="16" type="ORF">SAMN04488241_101169</name>
</gene>
<dbReference type="GO" id="GO:0016887">
    <property type="term" value="F:ATP hydrolysis activity"/>
    <property type="evidence" value="ECO:0007669"/>
    <property type="project" value="RHEA"/>
</dbReference>
<sequence length="502" mass="54586">MATLAFPTAPHAAGTVQPEPKQLPRNVEAEAAMLGAMMIDNRLADDLVDRLDPVHFYEPLHGRIFAAIKTLRSNDMLATPVTLRPMFEADEAMRELGGPAYLAGLTGSGAGLIGARQFAQQIYDLAMLRALVSVGTTLVDRAMDTSEEVNPRAQIEAAEEELYKVAGDGGAESQVKTFAQATTMAVKMAERALNSGGHVSGITTGLDSVNAKIGGMHHSDLMILAGRPGMGKTSLATNIAFNAARRWMRDMADGIPPSESVGAKVAFFSLEMSADQLATRILAEQSQISSESLRMGKISRSEFAQLAAAAAELENLPLFIDDTGGLSISALHTRVRRLQRRHNNEIGLVVVDYLQLLTGGGKGSKENRVQEISEISRGLKTLAKDMNVPVLALSQLSRAVESREDKRPMLSDLRESGSIEQDADMVWFVFREDYYTAAREPKRPTEGDDSKTFEDHAKWASDMERVYGLAELIVAKQRHGATGKVVLKFDPTITRFSDYAGY</sequence>
<dbReference type="InterPro" id="IPR007693">
    <property type="entry name" value="DNA_helicase_DnaB-like_N"/>
</dbReference>
<dbReference type="NCBIfam" id="NF006606">
    <property type="entry name" value="PRK09165.1"/>
    <property type="match status" value="1"/>
</dbReference>
<dbReference type="Pfam" id="PF03796">
    <property type="entry name" value="DnaB_C"/>
    <property type="match status" value="1"/>
</dbReference>
<dbReference type="InterPro" id="IPR007692">
    <property type="entry name" value="DNA_helicase_DnaB"/>
</dbReference>
<dbReference type="CDD" id="cd00984">
    <property type="entry name" value="DnaB_C"/>
    <property type="match status" value="1"/>
</dbReference>
<evidence type="ECO:0000256" key="3">
    <source>
        <dbReference type="ARBA" id="ARBA00022515"/>
    </source>
</evidence>
<dbReference type="InterPro" id="IPR007694">
    <property type="entry name" value="DNA_helicase_DnaB-like_C"/>
</dbReference>
<evidence type="ECO:0000256" key="6">
    <source>
        <dbReference type="ARBA" id="ARBA00022801"/>
    </source>
</evidence>
<reference evidence="16 17" key="1">
    <citation type="submission" date="2016-10" db="EMBL/GenBank/DDBJ databases">
        <authorList>
            <person name="de Groot N.N."/>
        </authorList>
    </citation>
    <scope>NUCLEOTIDE SEQUENCE [LARGE SCALE GENOMIC DNA]</scope>
    <source>
        <strain evidence="16 17">CGMCC 1.9113</strain>
    </source>
</reference>
<comment type="subunit">
    <text evidence="2">Homohexamer.</text>
</comment>
<keyword evidence="7 14" id="KW-0347">Helicase</keyword>
<dbReference type="PROSITE" id="PS51199">
    <property type="entry name" value="SF4_HELICASE"/>
    <property type="match status" value="1"/>
</dbReference>
<feature type="domain" description="SF4 helicase" evidence="15">
    <location>
        <begin position="195"/>
        <end position="502"/>
    </location>
</feature>
<evidence type="ECO:0000256" key="11">
    <source>
        <dbReference type="ARBA" id="ARBA00044932"/>
    </source>
</evidence>
<keyword evidence="8 14" id="KW-0067">ATP-binding</keyword>
<organism evidence="16 17">
    <name type="scientific">Sphingomonas rubra</name>
    <dbReference type="NCBI Taxonomy" id="634430"/>
    <lineage>
        <taxon>Bacteria</taxon>
        <taxon>Pseudomonadati</taxon>
        <taxon>Pseudomonadota</taxon>
        <taxon>Alphaproteobacteria</taxon>
        <taxon>Sphingomonadales</taxon>
        <taxon>Sphingomonadaceae</taxon>
        <taxon>Sphingomonas</taxon>
    </lineage>
</organism>
<keyword evidence="9 14" id="KW-0238">DNA-binding</keyword>
<dbReference type="NCBIfam" id="TIGR00665">
    <property type="entry name" value="DnaB"/>
    <property type="match status" value="1"/>
</dbReference>
<evidence type="ECO:0000313" key="17">
    <source>
        <dbReference type="Proteomes" id="UP000199586"/>
    </source>
</evidence>
<name>A0A1I5PR57_9SPHN</name>
<evidence type="ECO:0000256" key="10">
    <source>
        <dbReference type="ARBA" id="ARBA00023235"/>
    </source>
</evidence>
<evidence type="ECO:0000259" key="15">
    <source>
        <dbReference type="PROSITE" id="PS51199"/>
    </source>
</evidence>
<keyword evidence="3 14" id="KW-0639">Primosome</keyword>
<dbReference type="PANTHER" id="PTHR30153:SF2">
    <property type="entry name" value="REPLICATIVE DNA HELICASE"/>
    <property type="match status" value="1"/>
</dbReference>
<evidence type="ECO:0000256" key="5">
    <source>
        <dbReference type="ARBA" id="ARBA00022741"/>
    </source>
</evidence>
<dbReference type="InterPro" id="IPR003593">
    <property type="entry name" value="AAA+_ATPase"/>
</dbReference>
<dbReference type="Gene3D" id="1.10.860.10">
    <property type="entry name" value="DNAb Helicase, Chain A"/>
    <property type="match status" value="1"/>
</dbReference>
<evidence type="ECO:0000256" key="1">
    <source>
        <dbReference type="ARBA" id="ARBA00008428"/>
    </source>
</evidence>
<dbReference type="AlphaFoldDB" id="A0A1I5PR57"/>
<dbReference type="OrthoDB" id="9773982at2"/>
<evidence type="ECO:0000256" key="14">
    <source>
        <dbReference type="RuleBase" id="RU362085"/>
    </source>
</evidence>
<dbReference type="SUPFAM" id="SSF52540">
    <property type="entry name" value="P-loop containing nucleoside triphosphate hydrolases"/>
    <property type="match status" value="1"/>
</dbReference>
<dbReference type="InterPro" id="IPR027417">
    <property type="entry name" value="P-loop_NTPase"/>
</dbReference>
<dbReference type="GO" id="GO:0006269">
    <property type="term" value="P:DNA replication, synthesis of primer"/>
    <property type="evidence" value="ECO:0007669"/>
    <property type="project" value="UniProtKB-UniRule"/>
</dbReference>
<evidence type="ECO:0000256" key="8">
    <source>
        <dbReference type="ARBA" id="ARBA00022840"/>
    </source>
</evidence>
<dbReference type="GO" id="GO:0005524">
    <property type="term" value="F:ATP binding"/>
    <property type="evidence" value="ECO:0007669"/>
    <property type="project" value="UniProtKB-UniRule"/>
</dbReference>
<dbReference type="GO" id="GO:0043139">
    <property type="term" value="F:5'-3' DNA helicase activity"/>
    <property type="evidence" value="ECO:0007669"/>
    <property type="project" value="UniProtKB-EC"/>
</dbReference>
<evidence type="ECO:0000256" key="2">
    <source>
        <dbReference type="ARBA" id="ARBA00011643"/>
    </source>
</evidence>
<evidence type="ECO:0000256" key="4">
    <source>
        <dbReference type="ARBA" id="ARBA00022705"/>
    </source>
</evidence>
<dbReference type="EC" id="5.6.2.3" evidence="13 14"/>
<dbReference type="RefSeq" id="WP_093330789.1">
    <property type="nucleotide sequence ID" value="NZ_FOXP01000001.1"/>
</dbReference>
<dbReference type="SUPFAM" id="SSF48024">
    <property type="entry name" value="N-terminal domain of DnaB helicase"/>
    <property type="match status" value="1"/>
</dbReference>
<dbReference type="Pfam" id="PF00772">
    <property type="entry name" value="DnaB"/>
    <property type="match status" value="1"/>
</dbReference>